<feature type="region of interest" description="Disordered" evidence="6">
    <location>
        <begin position="153"/>
        <end position="236"/>
    </location>
</feature>
<name>A0A6I9SE22_ELAGV</name>
<dbReference type="FunCoup" id="A0A6I9SE22">
    <property type="interactions" value="3344"/>
</dbReference>
<dbReference type="InterPro" id="IPR047265">
    <property type="entry name" value="PIF1-like_bHLH"/>
</dbReference>
<feature type="compositionally biased region" description="Basic and acidic residues" evidence="6">
    <location>
        <begin position="396"/>
        <end position="407"/>
    </location>
</feature>
<evidence type="ECO:0000313" key="9">
    <source>
        <dbReference type="RefSeq" id="XP_010941465.1"/>
    </source>
</evidence>
<dbReference type="InterPro" id="IPR044273">
    <property type="entry name" value="PIF3-like"/>
</dbReference>
<evidence type="ECO:0000313" key="8">
    <source>
        <dbReference type="Proteomes" id="UP000504607"/>
    </source>
</evidence>
<feature type="compositionally biased region" description="Polar residues" evidence="6">
    <location>
        <begin position="272"/>
        <end position="281"/>
    </location>
</feature>
<feature type="compositionally biased region" description="Polar residues" evidence="6">
    <location>
        <begin position="639"/>
        <end position="660"/>
    </location>
</feature>
<dbReference type="GO" id="GO:0005634">
    <property type="term" value="C:nucleus"/>
    <property type="evidence" value="ECO:0007669"/>
    <property type="project" value="UniProtKB-SubCell"/>
</dbReference>
<evidence type="ECO:0000256" key="2">
    <source>
        <dbReference type="ARBA" id="ARBA00005510"/>
    </source>
</evidence>
<evidence type="ECO:0000256" key="6">
    <source>
        <dbReference type="SAM" id="MobiDB-lite"/>
    </source>
</evidence>
<reference evidence="9" key="1">
    <citation type="submission" date="2025-08" db="UniProtKB">
        <authorList>
            <consortium name="RefSeq"/>
        </authorList>
    </citation>
    <scope>IDENTIFICATION</scope>
</reference>
<dbReference type="PANTHER" id="PTHR46807">
    <property type="entry name" value="TRANSCRIPTION FACTOR PIF3"/>
    <property type="match status" value="1"/>
</dbReference>
<dbReference type="FunFam" id="4.10.280.10:FF:000004">
    <property type="entry name" value="Basic helix-loop-helix transcription factor"/>
    <property type="match status" value="1"/>
</dbReference>
<feature type="compositionally biased region" description="Low complexity" evidence="6">
    <location>
        <begin position="199"/>
        <end position="208"/>
    </location>
</feature>
<dbReference type="SUPFAM" id="SSF47459">
    <property type="entry name" value="HLH, helix-loop-helix DNA-binding domain"/>
    <property type="match status" value="1"/>
</dbReference>
<keyword evidence="3" id="KW-0805">Transcription regulation</keyword>
<feature type="region of interest" description="Disordered" evidence="6">
    <location>
        <begin position="384"/>
        <end position="446"/>
    </location>
</feature>
<evidence type="ECO:0000256" key="1">
    <source>
        <dbReference type="ARBA" id="ARBA00004123"/>
    </source>
</evidence>
<evidence type="ECO:0000259" key="7">
    <source>
        <dbReference type="PROSITE" id="PS50888"/>
    </source>
</evidence>
<dbReference type="CDD" id="cd11445">
    <property type="entry name" value="bHLH_AtPIF_like"/>
    <property type="match status" value="1"/>
</dbReference>
<dbReference type="OrthoDB" id="690068at2759"/>
<dbReference type="InterPro" id="IPR011598">
    <property type="entry name" value="bHLH_dom"/>
</dbReference>
<dbReference type="Gene3D" id="4.10.280.10">
    <property type="entry name" value="Helix-loop-helix DNA-binding domain"/>
    <property type="match status" value="1"/>
</dbReference>
<evidence type="ECO:0000256" key="5">
    <source>
        <dbReference type="ARBA" id="ARBA00023242"/>
    </source>
</evidence>
<dbReference type="InParanoid" id="A0A6I9SE22"/>
<proteinExistence type="inferred from homology"/>
<evidence type="ECO:0000256" key="3">
    <source>
        <dbReference type="ARBA" id="ARBA00023015"/>
    </source>
</evidence>
<feature type="compositionally biased region" description="Polar residues" evidence="6">
    <location>
        <begin position="299"/>
        <end position="315"/>
    </location>
</feature>
<dbReference type="KEGG" id="egu:105059744"/>
<feature type="region of interest" description="Disordered" evidence="6">
    <location>
        <begin position="291"/>
        <end position="321"/>
    </location>
</feature>
<dbReference type="GO" id="GO:0003700">
    <property type="term" value="F:DNA-binding transcription factor activity"/>
    <property type="evidence" value="ECO:0007669"/>
    <property type="project" value="InterPro"/>
</dbReference>
<dbReference type="Pfam" id="PF00010">
    <property type="entry name" value="HLH"/>
    <property type="match status" value="1"/>
</dbReference>
<feature type="compositionally biased region" description="Basic and acidic residues" evidence="6">
    <location>
        <begin position="71"/>
        <end position="80"/>
    </location>
</feature>
<dbReference type="GO" id="GO:0046983">
    <property type="term" value="F:protein dimerization activity"/>
    <property type="evidence" value="ECO:0007669"/>
    <property type="project" value="InterPro"/>
</dbReference>
<dbReference type="Proteomes" id="UP000504607">
    <property type="component" value="Unplaced"/>
</dbReference>
<feature type="region of interest" description="Disordered" evidence="6">
    <location>
        <begin position="49"/>
        <end position="80"/>
    </location>
</feature>
<comment type="similarity">
    <text evidence="2">Belongs to the bHLH protein family.</text>
</comment>
<feature type="domain" description="BHLH" evidence="7">
    <location>
        <begin position="438"/>
        <end position="487"/>
    </location>
</feature>
<dbReference type="SMART" id="SM00353">
    <property type="entry name" value="HLH"/>
    <property type="match status" value="1"/>
</dbReference>
<comment type="subcellular location">
    <subcellularLocation>
        <location evidence="1">Nucleus</location>
    </subcellularLocation>
</comment>
<feature type="region of interest" description="Disordered" evidence="6">
    <location>
        <begin position="262"/>
        <end position="281"/>
    </location>
</feature>
<feature type="region of interest" description="Disordered" evidence="6">
    <location>
        <begin position="626"/>
        <end position="666"/>
    </location>
</feature>
<feature type="compositionally biased region" description="Basic and acidic residues" evidence="6">
    <location>
        <begin position="1"/>
        <end position="16"/>
    </location>
</feature>
<evidence type="ECO:0000256" key="4">
    <source>
        <dbReference type="ARBA" id="ARBA00023163"/>
    </source>
</evidence>
<dbReference type="GeneID" id="105059744"/>
<dbReference type="RefSeq" id="XP_010941465.1">
    <property type="nucleotide sequence ID" value="XM_010943163.3"/>
</dbReference>
<feature type="compositionally biased region" description="Polar residues" evidence="6">
    <location>
        <begin position="187"/>
        <end position="198"/>
    </location>
</feature>
<feature type="region of interest" description="Disordered" evidence="6">
    <location>
        <begin position="1"/>
        <end position="27"/>
    </location>
</feature>
<protein>
    <submittedName>
        <fullName evidence="9">Transcription factor PHYTOCHROME INTERACTING FACTOR-LIKE 15 isoform X1</fullName>
    </submittedName>
</protein>
<dbReference type="AlphaFoldDB" id="A0A6I9SE22"/>
<gene>
    <name evidence="9" type="primary">LOC105059744</name>
</gene>
<accession>A0A6I9SE22</accession>
<organism evidence="8 9">
    <name type="scientific">Elaeis guineensis var. tenera</name>
    <name type="common">Oil palm</name>
    <dbReference type="NCBI Taxonomy" id="51953"/>
    <lineage>
        <taxon>Eukaryota</taxon>
        <taxon>Viridiplantae</taxon>
        <taxon>Streptophyta</taxon>
        <taxon>Embryophyta</taxon>
        <taxon>Tracheophyta</taxon>
        <taxon>Spermatophyta</taxon>
        <taxon>Magnoliopsida</taxon>
        <taxon>Liliopsida</taxon>
        <taxon>Arecaceae</taxon>
        <taxon>Arecoideae</taxon>
        <taxon>Cocoseae</taxon>
        <taxon>Elaeidinae</taxon>
        <taxon>Elaeis</taxon>
    </lineage>
</organism>
<keyword evidence="5" id="KW-0539">Nucleus</keyword>
<dbReference type="PANTHER" id="PTHR46807:SF1">
    <property type="entry name" value="TRANSCRIPTION FACTOR PIF3"/>
    <property type="match status" value="1"/>
</dbReference>
<dbReference type="InterPro" id="IPR036638">
    <property type="entry name" value="HLH_DNA-bd_sf"/>
</dbReference>
<keyword evidence="8" id="KW-1185">Reference proteome</keyword>
<feature type="compositionally biased region" description="Low complexity" evidence="6">
    <location>
        <begin position="384"/>
        <end position="393"/>
    </location>
</feature>
<keyword evidence="4" id="KW-0804">Transcription</keyword>
<dbReference type="PROSITE" id="PS50888">
    <property type="entry name" value="BHLH"/>
    <property type="match status" value="1"/>
</dbReference>
<sequence length="666" mass="71940">MPLSEFHRPMTKDKPEATPSRVNNCSSDLFSMPDPDFAELLWENGQVVMQGHSSRPKKSSFPTSFSSHASGVEEKDHRDVDVPKTSRYYAMDPMINDFSPSRPSADVGVNAQDDDMVPWINYPTEEPLPDDTLQNDYCLEFLNEFMGANLNAHSASSKPMPADRSSGLGQHAPKALTESKSSEPSRVRTSQLFQMLQHSQSSAPSSKSGGMDKGIGDGARTLLQSKNPAGPKPLQLNGSGMLNFSHFSRPAMLAKANLHGVDRPRSNEKLSAPSNSNPVESTLMESTSCFQGAAGVRGRSTSGPHKMELQSSAKTPQEVISAEHSQAICQQDASRKNIPNILTNNCSRLPDQLASSSIMASVALRRQETEKAPEAVVASSSVCSANGAGAASNDPKQQEKRKSREGEESGYQSDDFEDVSVGLKKPAPGRGTSTKRSRAAEVHNLSERRRRDRINEKMRALQELIPNCNKADKASMLEEAIEYLKMLQMQVQIMSMNSGLCMPPMLLPPGMQHMHVPAMARFLPTGVGMGMGMGLGYGMGMYDMNGSPSCSMIHVPAFHGPQFPCPSIPGPLGLHGMPGSVNHQMFGVPAHGFPLSMPRPSSSGISVKANSVPEITAPMTCAIPASDAAPASISEDQQHQNVETSPRSNTDNSQIQNPNQEVKEPF</sequence>